<evidence type="ECO:0000313" key="2">
    <source>
        <dbReference type="Proteomes" id="UP001164539"/>
    </source>
</evidence>
<gene>
    <name evidence="1" type="ORF">OWV82_017875</name>
</gene>
<sequence length="610" mass="67319">MITEINQRDPSSNQPPALRLQEILTSISKAIECGNIGESDSLVSELVKFLDSISDAIESDPSNEDIKRIASEILSEIRKFLCSPSLDQAIIDALSFELPKAVTKFAGLSSSCLEIANNIIDRLVATCSPRDMLSILCEALDSLIKTIQECDYFFPLLSGLSKVLLSTQRRHFEQAKVAVPVILKVLKTVSSESDDEDKEHQHLFDQAIGIAKSIRAVSFKLEGRMNEKLCALLGLYVLQIMVLVSVSMGCNSTSCIPLVSQLSSFFSCCHLSYLGLITGSDIDTMTSLVVGEDEDDCMSCQSYVEQGASISVIWGHISDQVAQAAGEDLTAVKGELQSNQAKRWQAIGMLKHIFSSGKLPWEFKKHAIDFLLHITDGNISQKNNDDNSDLSSYMLSVFATLQALITVIMYTPSSAMRKNAFDAFKRVLAEVPCSEKRDLLKAMITNCSSPSMVAILLDLVRQEVLKESNERTSTGKEEIPQGKNKACPNTLFWPAVVLELVDLILKPTKGGPPPLPEHGDAVLSALNLYRFVLLMESKEDTNSTVLSNSNLQKAYNEWLLPLRTLVTGIVTENNNDYDQFAVDTVCTLNPIELVLYRCIELVEEKLKRAT</sequence>
<proteinExistence type="predicted"/>
<organism evidence="1 2">
    <name type="scientific">Melia azedarach</name>
    <name type="common">Chinaberry tree</name>
    <dbReference type="NCBI Taxonomy" id="155640"/>
    <lineage>
        <taxon>Eukaryota</taxon>
        <taxon>Viridiplantae</taxon>
        <taxon>Streptophyta</taxon>
        <taxon>Embryophyta</taxon>
        <taxon>Tracheophyta</taxon>
        <taxon>Spermatophyta</taxon>
        <taxon>Magnoliopsida</taxon>
        <taxon>eudicotyledons</taxon>
        <taxon>Gunneridae</taxon>
        <taxon>Pentapetalae</taxon>
        <taxon>rosids</taxon>
        <taxon>malvids</taxon>
        <taxon>Sapindales</taxon>
        <taxon>Meliaceae</taxon>
        <taxon>Melia</taxon>
    </lineage>
</organism>
<name>A0ACC1X9W7_MELAZ</name>
<reference evidence="1 2" key="1">
    <citation type="journal article" date="2023" name="Science">
        <title>Complex scaffold remodeling in plant triterpene biosynthesis.</title>
        <authorList>
            <person name="De La Pena R."/>
            <person name="Hodgson H."/>
            <person name="Liu J.C."/>
            <person name="Stephenson M.J."/>
            <person name="Martin A.C."/>
            <person name="Owen C."/>
            <person name="Harkess A."/>
            <person name="Leebens-Mack J."/>
            <person name="Jimenez L.E."/>
            <person name="Osbourn A."/>
            <person name="Sattely E.S."/>
        </authorList>
    </citation>
    <scope>NUCLEOTIDE SEQUENCE [LARGE SCALE GENOMIC DNA]</scope>
    <source>
        <strain evidence="2">cv. JPN11</strain>
        <tissue evidence="1">Leaf</tissue>
    </source>
</reference>
<accession>A0ACC1X9W7</accession>
<evidence type="ECO:0000313" key="1">
    <source>
        <dbReference type="EMBL" id="KAJ4707817.1"/>
    </source>
</evidence>
<comment type="caution">
    <text evidence="1">The sequence shown here is derived from an EMBL/GenBank/DDBJ whole genome shotgun (WGS) entry which is preliminary data.</text>
</comment>
<dbReference type="EMBL" id="CM051403">
    <property type="protein sequence ID" value="KAJ4707817.1"/>
    <property type="molecule type" value="Genomic_DNA"/>
</dbReference>
<keyword evidence="2" id="KW-1185">Reference proteome</keyword>
<protein>
    <submittedName>
        <fullName evidence="1">Aberrant root formation protein 4</fullName>
    </submittedName>
</protein>
<dbReference type="Proteomes" id="UP001164539">
    <property type="component" value="Chromosome 10"/>
</dbReference>